<dbReference type="EMBL" id="KV454011">
    <property type="protein sequence ID" value="ODV98568.1"/>
    <property type="molecule type" value="Genomic_DNA"/>
</dbReference>
<dbReference type="Proteomes" id="UP000094236">
    <property type="component" value="Unassembled WGS sequence"/>
</dbReference>
<keyword evidence="4" id="KW-0862">Zinc</keyword>
<evidence type="ECO:0000313" key="11">
    <source>
        <dbReference type="Proteomes" id="UP000094236"/>
    </source>
</evidence>
<dbReference type="SUPFAM" id="SSF57850">
    <property type="entry name" value="RING/U-box"/>
    <property type="match status" value="1"/>
</dbReference>
<evidence type="ECO:0000259" key="8">
    <source>
        <dbReference type="PROSITE" id="PS50158"/>
    </source>
</evidence>
<dbReference type="GO" id="GO:0016567">
    <property type="term" value="P:protein ubiquitination"/>
    <property type="evidence" value="ECO:0007669"/>
    <property type="project" value="InterPro"/>
</dbReference>
<dbReference type="SUPFAM" id="SSF57756">
    <property type="entry name" value="Retrovirus zinc finger-like domains"/>
    <property type="match status" value="1"/>
</dbReference>
<dbReference type="PANTHER" id="PTHR15439:SF0">
    <property type="entry name" value="CELL DIVISION CYCLE AND APOPTOSIS REGULATOR PROTEIN 1-RELATED"/>
    <property type="match status" value="1"/>
</dbReference>
<sequence>MSSTIFYRFKCQKELSKIFFDGTGITVFDLKREIINVNKLGVGTDFDLRLYNPDTEEEYDDDTQIISRSSVVIARRSPPQRHGKGNASRYVTGKPRILRNNNNISNIQQQQQQQQQQQLQLQMQQQLPIVSTSNNVDQSGVNEDDKIQNFFSQQDVAWKNEQEVLQNQEVYHFQRSNNNNNNKQEDAPPPGYICYRCGAKDHWIKNCPTNNDPNWEGKRIKRTTGIPKSYLKTIERPSELSNEDSANLNYMVTEDGKYVVALADKKSWENYQKKSQLSTKLLYNSDTIKDSSLLDPITHTLFDNPVDTPCCHTTYSRLSIENSLLDTDFKCPNCGKEDILLDSLVENKEVNDKVDNFLEE</sequence>
<keyword evidence="5" id="KW-0539">Nucleus</keyword>
<dbReference type="STRING" id="669874.A0A1E4U3S6"/>
<dbReference type="InterPro" id="IPR033489">
    <property type="entry name" value="RBBP6"/>
</dbReference>
<dbReference type="Pfam" id="PF13696">
    <property type="entry name" value="zf-CCHC_2"/>
    <property type="match status" value="1"/>
</dbReference>
<dbReference type="Pfam" id="PF04564">
    <property type="entry name" value="U-box"/>
    <property type="match status" value="1"/>
</dbReference>
<evidence type="ECO:0000256" key="5">
    <source>
        <dbReference type="ARBA" id="ARBA00023242"/>
    </source>
</evidence>
<dbReference type="Gene3D" id="4.10.60.10">
    <property type="entry name" value="Zinc finger, CCHC-type"/>
    <property type="match status" value="1"/>
</dbReference>
<dbReference type="FunFam" id="4.10.60.10:FF:000005">
    <property type="entry name" value="E3 ubiquitin-protein ligase RBBP6"/>
    <property type="match status" value="1"/>
</dbReference>
<name>A0A1E4U3S6_PACTA</name>
<evidence type="ECO:0000256" key="6">
    <source>
        <dbReference type="PROSITE-ProRule" id="PRU00047"/>
    </source>
</evidence>
<dbReference type="PROSITE" id="PS51282">
    <property type="entry name" value="DWNN"/>
    <property type="match status" value="1"/>
</dbReference>
<dbReference type="GO" id="GO:0006511">
    <property type="term" value="P:ubiquitin-dependent protein catabolic process"/>
    <property type="evidence" value="ECO:0007669"/>
    <property type="project" value="TreeGrafter"/>
</dbReference>
<dbReference type="InterPro" id="IPR025829">
    <property type="entry name" value="Zn_knuckle_CX2CX3GHX4C"/>
</dbReference>
<evidence type="ECO:0000256" key="1">
    <source>
        <dbReference type="ARBA" id="ARBA00004123"/>
    </source>
</evidence>
<keyword evidence="2" id="KW-0479">Metal-binding</keyword>
<dbReference type="GO" id="GO:0003676">
    <property type="term" value="F:nucleic acid binding"/>
    <property type="evidence" value="ECO:0007669"/>
    <property type="project" value="InterPro"/>
</dbReference>
<dbReference type="SMART" id="SM01180">
    <property type="entry name" value="DWNN"/>
    <property type="match status" value="1"/>
</dbReference>
<dbReference type="AlphaFoldDB" id="A0A1E4U3S6"/>
<feature type="non-terminal residue" evidence="10">
    <location>
        <position position="360"/>
    </location>
</feature>
<gene>
    <name evidence="10" type="ORF">PACTADRAFT_21284</name>
</gene>
<evidence type="ECO:0000256" key="3">
    <source>
        <dbReference type="ARBA" id="ARBA00022771"/>
    </source>
</evidence>
<dbReference type="GO" id="GO:0008270">
    <property type="term" value="F:zinc ion binding"/>
    <property type="evidence" value="ECO:0007669"/>
    <property type="project" value="UniProtKB-KW"/>
</dbReference>
<feature type="domain" description="CCHC-type" evidence="8">
    <location>
        <begin position="194"/>
        <end position="208"/>
    </location>
</feature>
<dbReference type="InterPro" id="IPR036875">
    <property type="entry name" value="Znf_CCHC_sf"/>
</dbReference>
<evidence type="ECO:0008006" key="12">
    <source>
        <dbReference type="Google" id="ProtNLM"/>
    </source>
</evidence>
<dbReference type="InterPro" id="IPR003613">
    <property type="entry name" value="Ubox_domain"/>
</dbReference>
<dbReference type="OrthoDB" id="106784at2759"/>
<dbReference type="PANTHER" id="PTHR15439">
    <property type="entry name" value="RETINOBLASTOMA-BINDING PROTEIN 6"/>
    <property type="match status" value="1"/>
</dbReference>
<comment type="subcellular location">
    <subcellularLocation>
        <location evidence="1">Nucleus</location>
    </subcellularLocation>
</comment>
<evidence type="ECO:0000256" key="2">
    <source>
        <dbReference type="ARBA" id="ARBA00022723"/>
    </source>
</evidence>
<dbReference type="Pfam" id="PF08783">
    <property type="entry name" value="DWNN"/>
    <property type="match status" value="1"/>
</dbReference>
<dbReference type="InterPro" id="IPR001878">
    <property type="entry name" value="Znf_CCHC"/>
</dbReference>
<dbReference type="GO" id="GO:0005634">
    <property type="term" value="C:nucleus"/>
    <property type="evidence" value="ECO:0007669"/>
    <property type="project" value="UniProtKB-SubCell"/>
</dbReference>
<keyword evidence="3 6" id="KW-0863">Zinc-finger</keyword>
<protein>
    <recommendedName>
        <fullName evidence="12">DWNN domain-containing protein</fullName>
    </recommendedName>
</protein>
<reference evidence="11" key="1">
    <citation type="submission" date="2016-05" db="EMBL/GenBank/DDBJ databases">
        <title>Comparative genomics of biotechnologically important yeasts.</title>
        <authorList>
            <consortium name="DOE Joint Genome Institute"/>
            <person name="Riley R."/>
            <person name="Haridas S."/>
            <person name="Wolfe K.H."/>
            <person name="Lopes M.R."/>
            <person name="Hittinger C.T."/>
            <person name="Goker M."/>
            <person name="Salamov A."/>
            <person name="Wisecaver J."/>
            <person name="Long T.M."/>
            <person name="Aerts A.L."/>
            <person name="Barry K."/>
            <person name="Choi C."/>
            <person name="Clum A."/>
            <person name="Coughlan A.Y."/>
            <person name="Deshpande S."/>
            <person name="Douglass A.P."/>
            <person name="Hanson S.J."/>
            <person name="Klenk H.-P."/>
            <person name="Labutti K."/>
            <person name="Lapidus A."/>
            <person name="Lindquist E."/>
            <person name="Lipzen A."/>
            <person name="Meier-Kolthoff J.P."/>
            <person name="Ohm R.A."/>
            <person name="Otillar R.P."/>
            <person name="Pangilinan J."/>
            <person name="Peng Y."/>
            <person name="Rokas A."/>
            <person name="Rosa C.A."/>
            <person name="Scheuner C."/>
            <person name="Sibirny A.A."/>
            <person name="Slot J.C."/>
            <person name="Stielow J.B."/>
            <person name="Sun H."/>
            <person name="Kurtzman C.P."/>
            <person name="Blackwell M."/>
            <person name="Grigoriev I.V."/>
            <person name="Jeffries T.W."/>
        </authorList>
    </citation>
    <scope>NUCLEOTIDE SEQUENCE [LARGE SCALE GENOMIC DNA]</scope>
    <source>
        <strain evidence="11">NRRL Y-2460</strain>
    </source>
</reference>
<feature type="region of interest" description="Disordered" evidence="7">
    <location>
        <begin position="76"/>
        <end position="95"/>
    </location>
</feature>
<accession>A0A1E4U3S6</accession>
<keyword evidence="11" id="KW-1185">Reference proteome</keyword>
<dbReference type="PROSITE" id="PS50158">
    <property type="entry name" value="ZF_CCHC"/>
    <property type="match status" value="1"/>
</dbReference>
<dbReference type="CDD" id="cd16620">
    <property type="entry name" value="vRING-HC-C4C4_RBBP6"/>
    <property type="match status" value="1"/>
</dbReference>
<proteinExistence type="predicted"/>
<dbReference type="GO" id="GO:0061630">
    <property type="term" value="F:ubiquitin protein ligase activity"/>
    <property type="evidence" value="ECO:0007669"/>
    <property type="project" value="InterPro"/>
</dbReference>
<dbReference type="InterPro" id="IPR013083">
    <property type="entry name" value="Znf_RING/FYVE/PHD"/>
</dbReference>
<dbReference type="Gene3D" id="3.10.20.90">
    <property type="entry name" value="Phosphatidylinositol 3-kinase Catalytic Subunit, Chain A, domain 1"/>
    <property type="match status" value="1"/>
</dbReference>
<organism evidence="10 11">
    <name type="scientific">Pachysolen tannophilus NRRL Y-2460</name>
    <dbReference type="NCBI Taxonomy" id="669874"/>
    <lineage>
        <taxon>Eukaryota</taxon>
        <taxon>Fungi</taxon>
        <taxon>Dikarya</taxon>
        <taxon>Ascomycota</taxon>
        <taxon>Saccharomycotina</taxon>
        <taxon>Pichiomycetes</taxon>
        <taxon>Pachysolenaceae</taxon>
        <taxon>Pachysolen</taxon>
    </lineage>
</organism>
<dbReference type="GO" id="GO:0006397">
    <property type="term" value="P:mRNA processing"/>
    <property type="evidence" value="ECO:0007669"/>
    <property type="project" value="InterPro"/>
</dbReference>
<evidence type="ECO:0000256" key="7">
    <source>
        <dbReference type="SAM" id="MobiDB-lite"/>
    </source>
</evidence>
<dbReference type="Gene3D" id="3.30.40.10">
    <property type="entry name" value="Zinc/RING finger domain, C3HC4 (zinc finger)"/>
    <property type="match status" value="1"/>
</dbReference>
<dbReference type="SMART" id="SM00343">
    <property type="entry name" value="ZnF_C2HC"/>
    <property type="match status" value="1"/>
</dbReference>
<evidence type="ECO:0000256" key="4">
    <source>
        <dbReference type="ARBA" id="ARBA00022833"/>
    </source>
</evidence>
<dbReference type="InterPro" id="IPR014891">
    <property type="entry name" value="DWNN_domain"/>
</dbReference>
<feature type="domain" description="DWNN" evidence="9">
    <location>
        <begin position="5"/>
        <end position="78"/>
    </location>
</feature>
<evidence type="ECO:0000313" key="10">
    <source>
        <dbReference type="EMBL" id="ODV98568.1"/>
    </source>
</evidence>
<evidence type="ECO:0000259" key="9">
    <source>
        <dbReference type="PROSITE" id="PS51282"/>
    </source>
</evidence>